<organism evidence="1 2">
    <name type="scientific">Vararia minispora EC-137</name>
    <dbReference type="NCBI Taxonomy" id="1314806"/>
    <lineage>
        <taxon>Eukaryota</taxon>
        <taxon>Fungi</taxon>
        <taxon>Dikarya</taxon>
        <taxon>Basidiomycota</taxon>
        <taxon>Agaricomycotina</taxon>
        <taxon>Agaricomycetes</taxon>
        <taxon>Russulales</taxon>
        <taxon>Lachnocladiaceae</taxon>
        <taxon>Vararia</taxon>
    </lineage>
</organism>
<keyword evidence="2" id="KW-1185">Reference proteome</keyword>
<dbReference type="Proteomes" id="UP000814128">
    <property type="component" value="Unassembled WGS sequence"/>
</dbReference>
<evidence type="ECO:0000313" key="1">
    <source>
        <dbReference type="EMBL" id="KAI0029798.1"/>
    </source>
</evidence>
<dbReference type="EMBL" id="MU273656">
    <property type="protein sequence ID" value="KAI0029798.1"/>
    <property type="molecule type" value="Genomic_DNA"/>
</dbReference>
<name>A0ACB8QDL2_9AGAM</name>
<comment type="caution">
    <text evidence="1">The sequence shown here is derived from an EMBL/GenBank/DDBJ whole genome shotgun (WGS) entry which is preliminary data.</text>
</comment>
<reference evidence="1" key="2">
    <citation type="journal article" date="2022" name="New Phytol.">
        <title>Evolutionary transition to the ectomycorrhizal habit in the genomes of a hyperdiverse lineage of mushroom-forming fungi.</title>
        <authorList>
            <person name="Looney B."/>
            <person name="Miyauchi S."/>
            <person name="Morin E."/>
            <person name="Drula E."/>
            <person name="Courty P.E."/>
            <person name="Kohler A."/>
            <person name="Kuo A."/>
            <person name="LaButti K."/>
            <person name="Pangilinan J."/>
            <person name="Lipzen A."/>
            <person name="Riley R."/>
            <person name="Andreopoulos W."/>
            <person name="He G."/>
            <person name="Johnson J."/>
            <person name="Nolan M."/>
            <person name="Tritt A."/>
            <person name="Barry K.W."/>
            <person name="Grigoriev I.V."/>
            <person name="Nagy L.G."/>
            <person name="Hibbett D."/>
            <person name="Henrissat B."/>
            <person name="Matheny P.B."/>
            <person name="Labbe J."/>
            <person name="Martin F.M."/>
        </authorList>
    </citation>
    <scope>NUCLEOTIDE SEQUENCE</scope>
    <source>
        <strain evidence="1">EC-137</strain>
    </source>
</reference>
<reference evidence="1" key="1">
    <citation type="submission" date="2021-02" db="EMBL/GenBank/DDBJ databases">
        <authorList>
            <consortium name="DOE Joint Genome Institute"/>
            <person name="Ahrendt S."/>
            <person name="Looney B.P."/>
            <person name="Miyauchi S."/>
            <person name="Morin E."/>
            <person name="Drula E."/>
            <person name="Courty P.E."/>
            <person name="Chicoki N."/>
            <person name="Fauchery L."/>
            <person name="Kohler A."/>
            <person name="Kuo A."/>
            <person name="Labutti K."/>
            <person name="Pangilinan J."/>
            <person name="Lipzen A."/>
            <person name="Riley R."/>
            <person name="Andreopoulos W."/>
            <person name="He G."/>
            <person name="Johnson J."/>
            <person name="Barry K.W."/>
            <person name="Grigoriev I.V."/>
            <person name="Nagy L."/>
            <person name="Hibbett D."/>
            <person name="Henrissat B."/>
            <person name="Matheny P.B."/>
            <person name="Labbe J."/>
            <person name="Martin F."/>
        </authorList>
    </citation>
    <scope>NUCLEOTIDE SEQUENCE</scope>
    <source>
        <strain evidence="1">EC-137</strain>
    </source>
</reference>
<gene>
    <name evidence="1" type="ORF">K488DRAFT_55607</name>
</gene>
<sequence>MLGQVFGCATWPRIAAVAGLWVSYKLYRRFTHVCALSFLPGPPTLSYVWGNVSALRKAPVGTRYNVWRKMYGPVYRLREPLMEPILILGDPKGALYVLNKTTTYWRPAIDRVVLRLWFGPSILSSETHEHLQRKRRMSPAFTTQSVKTISATLLDLAHDLVNEWDGKLGPDESMVIDMAKDLHRLSLNGISRTMFAYDLSDPTGRIPTLLNKFSSGPGDEDTTLKRLASLVISANPLLMNLPNPFKEWADMLRTELGTIAQKVWGAVEKGESLEGLDARVLEVLSQQQKKGERISKDDAVAEIVGLLFAGSESTGNCIRQELIYELAHKPHIQTKMRDELRAFEAHNGSPPGYGDLMISGGNSLDYFNAVVMETLRTKAVLMDIAREAVANDVIPLNIPLPGSAAHSLPVRKGQIIYIPIRDGLNVDPDIWGDDAETFRPERWLDPGAHERGVGPGGIVTFGDGAKTCLGRVFAIAEIKIVAAILVRTFSFHPSDDHFDIDFYHLRGNTVKPKVRGHENEGVQMPLRIRRA</sequence>
<evidence type="ECO:0000313" key="2">
    <source>
        <dbReference type="Proteomes" id="UP000814128"/>
    </source>
</evidence>
<accession>A0ACB8QDL2</accession>
<protein>
    <submittedName>
        <fullName evidence="1">Cytochrome P450</fullName>
    </submittedName>
</protein>
<proteinExistence type="predicted"/>